<dbReference type="SUPFAM" id="SSF48498">
    <property type="entry name" value="Tetracyclin repressor-like, C-terminal domain"/>
    <property type="match status" value="1"/>
</dbReference>
<dbReference type="InterPro" id="IPR050109">
    <property type="entry name" value="HTH-type_TetR-like_transc_reg"/>
</dbReference>
<dbReference type="RefSeq" id="WP_318596815.1">
    <property type="nucleotide sequence ID" value="NZ_JAWSTH010000018.1"/>
</dbReference>
<evidence type="ECO:0000256" key="2">
    <source>
        <dbReference type="ARBA" id="ARBA00023125"/>
    </source>
</evidence>
<evidence type="ECO:0000256" key="3">
    <source>
        <dbReference type="ARBA" id="ARBA00023163"/>
    </source>
</evidence>
<proteinExistence type="predicted"/>
<dbReference type="InterPro" id="IPR001647">
    <property type="entry name" value="HTH_TetR"/>
</dbReference>
<organism evidence="7 8">
    <name type="scientific">Conexibacter stalactiti</name>
    <dbReference type="NCBI Taxonomy" id="1940611"/>
    <lineage>
        <taxon>Bacteria</taxon>
        <taxon>Bacillati</taxon>
        <taxon>Actinomycetota</taxon>
        <taxon>Thermoleophilia</taxon>
        <taxon>Solirubrobacterales</taxon>
        <taxon>Conexibacteraceae</taxon>
        <taxon>Conexibacter</taxon>
    </lineage>
</organism>
<dbReference type="InterPro" id="IPR025996">
    <property type="entry name" value="MT1864/Rv1816-like_C"/>
</dbReference>
<reference evidence="7 8" key="2">
    <citation type="submission" date="2023-10" db="EMBL/GenBank/DDBJ databases">
        <authorList>
            <person name="Han X.F."/>
        </authorList>
    </citation>
    <scope>NUCLEOTIDE SEQUENCE [LARGE SCALE GENOMIC DNA]</scope>
    <source>
        <strain evidence="7 8">KCTC 39840</strain>
    </source>
</reference>
<accession>A0ABU4HMM1</accession>
<feature type="compositionally biased region" description="Low complexity" evidence="5">
    <location>
        <begin position="1"/>
        <end position="21"/>
    </location>
</feature>
<dbReference type="Proteomes" id="UP001284601">
    <property type="component" value="Unassembled WGS sequence"/>
</dbReference>
<name>A0ABU4HMM1_9ACTN</name>
<dbReference type="SUPFAM" id="SSF46689">
    <property type="entry name" value="Homeodomain-like"/>
    <property type="match status" value="1"/>
</dbReference>
<keyword evidence="3" id="KW-0804">Transcription</keyword>
<feature type="DNA-binding region" description="H-T-H motif" evidence="4">
    <location>
        <begin position="68"/>
        <end position="87"/>
    </location>
</feature>
<protein>
    <submittedName>
        <fullName evidence="7">Helix-turn-helix domain-containing protein</fullName>
    </submittedName>
</protein>
<comment type="caution">
    <text evidence="7">The sequence shown here is derived from an EMBL/GenBank/DDBJ whole genome shotgun (WGS) entry which is preliminary data.</text>
</comment>
<evidence type="ECO:0000256" key="5">
    <source>
        <dbReference type="SAM" id="MobiDB-lite"/>
    </source>
</evidence>
<keyword evidence="2 4" id="KW-0238">DNA-binding</keyword>
<dbReference type="Pfam" id="PF00440">
    <property type="entry name" value="TetR_N"/>
    <property type="match status" value="1"/>
</dbReference>
<gene>
    <name evidence="7" type="ORF">R7226_09375</name>
</gene>
<feature type="domain" description="HTH tetR-type" evidence="6">
    <location>
        <begin position="45"/>
        <end position="105"/>
    </location>
</feature>
<evidence type="ECO:0000259" key="6">
    <source>
        <dbReference type="PROSITE" id="PS50977"/>
    </source>
</evidence>
<dbReference type="PANTHER" id="PTHR30055:SF220">
    <property type="entry name" value="TETR-FAMILY REGULATORY PROTEIN"/>
    <property type="match status" value="1"/>
</dbReference>
<keyword evidence="8" id="KW-1185">Reference proteome</keyword>
<dbReference type="PANTHER" id="PTHR30055">
    <property type="entry name" value="HTH-TYPE TRANSCRIPTIONAL REGULATOR RUTR"/>
    <property type="match status" value="1"/>
</dbReference>
<dbReference type="EMBL" id="JAWSTH010000018">
    <property type="protein sequence ID" value="MDW5594546.1"/>
    <property type="molecule type" value="Genomic_DNA"/>
</dbReference>
<evidence type="ECO:0000313" key="7">
    <source>
        <dbReference type="EMBL" id="MDW5594546.1"/>
    </source>
</evidence>
<sequence length="251" mass="25556">MATSARDPARARGPGAGTADAGAGGARGASGASAADASRRRYHHGDLREALVEATFELVQERGVHAFSVAEAARRTGVSAAAPYRHFADRGELLAEAATRAALELRGRFAAALTGDGGAADRIAAAAVAYVRFAAERRAMFEVLFGAGLEKSRYPRLEETTQGLLADLVAATLPLAPGRDPEAASALVLAMAGLAQGHATLMLDHAFGIDGEAGAVADAERRVAAATRALVRGRSVLFSELGPGAGAPDCA</sequence>
<dbReference type="Gene3D" id="1.10.357.10">
    <property type="entry name" value="Tetracycline Repressor, domain 2"/>
    <property type="match status" value="1"/>
</dbReference>
<dbReference type="Pfam" id="PF13305">
    <property type="entry name" value="TetR_C_33"/>
    <property type="match status" value="1"/>
</dbReference>
<evidence type="ECO:0000256" key="4">
    <source>
        <dbReference type="PROSITE-ProRule" id="PRU00335"/>
    </source>
</evidence>
<evidence type="ECO:0000256" key="1">
    <source>
        <dbReference type="ARBA" id="ARBA00023015"/>
    </source>
</evidence>
<feature type="region of interest" description="Disordered" evidence="5">
    <location>
        <begin position="1"/>
        <end position="37"/>
    </location>
</feature>
<evidence type="ECO:0000313" key="8">
    <source>
        <dbReference type="Proteomes" id="UP001284601"/>
    </source>
</evidence>
<dbReference type="PRINTS" id="PR00455">
    <property type="entry name" value="HTHTETR"/>
</dbReference>
<dbReference type="InterPro" id="IPR009057">
    <property type="entry name" value="Homeodomain-like_sf"/>
</dbReference>
<keyword evidence="1" id="KW-0805">Transcription regulation</keyword>
<dbReference type="PROSITE" id="PS50977">
    <property type="entry name" value="HTH_TETR_2"/>
    <property type="match status" value="1"/>
</dbReference>
<reference evidence="8" key="1">
    <citation type="submission" date="2023-07" db="EMBL/GenBank/DDBJ databases">
        <title>Conexibacter stalactiti sp. nov., isolated from stalactites in a lava cave and emended description of the genus Conexibacter.</title>
        <authorList>
            <person name="Lee S.D."/>
        </authorList>
    </citation>
    <scope>NUCLEOTIDE SEQUENCE [LARGE SCALE GENOMIC DNA]</scope>
    <source>
        <strain evidence="8">KCTC 39840</strain>
    </source>
</reference>
<dbReference type="InterPro" id="IPR036271">
    <property type="entry name" value="Tet_transcr_reg_TetR-rel_C_sf"/>
</dbReference>